<dbReference type="InterPro" id="IPR046357">
    <property type="entry name" value="PPIase_dom_sf"/>
</dbReference>
<organism evidence="6">
    <name type="scientific">freshwater metagenome</name>
    <dbReference type="NCBI Taxonomy" id="449393"/>
    <lineage>
        <taxon>unclassified sequences</taxon>
        <taxon>metagenomes</taxon>
        <taxon>ecological metagenomes</taxon>
    </lineage>
</organism>
<keyword evidence="3" id="KW-0697">Rotamase</keyword>
<dbReference type="PANTHER" id="PTHR43811">
    <property type="entry name" value="FKBP-TYPE PEPTIDYL-PROLYL CIS-TRANS ISOMERASE FKPA"/>
    <property type="match status" value="1"/>
</dbReference>
<protein>
    <recommendedName>
        <fullName evidence="2">peptidylprolyl isomerase</fullName>
        <ecNumber evidence="2">5.2.1.8</ecNumber>
    </recommendedName>
</protein>
<dbReference type="Gene3D" id="3.10.50.40">
    <property type="match status" value="2"/>
</dbReference>
<gene>
    <name evidence="6" type="ORF">UFOPK1561_00186</name>
    <name evidence="7" type="ORF">UFOPK2044_00047</name>
    <name evidence="8" type="ORF">UFOPK2165_00474</name>
</gene>
<evidence type="ECO:0000256" key="3">
    <source>
        <dbReference type="ARBA" id="ARBA00023110"/>
    </source>
</evidence>
<dbReference type="SUPFAM" id="SSF54534">
    <property type="entry name" value="FKBP-like"/>
    <property type="match status" value="2"/>
</dbReference>
<accession>A0A6J6CEI3</accession>
<proteinExistence type="predicted"/>
<evidence type="ECO:0000313" key="7">
    <source>
        <dbReference type="EMBL" id="CAB4625577.1"/>
    </source>
</evidence>
<comment type="catalytic activity">
    <reaction evidence="1">
        <text>[protein]-peptidylproline (omega=180) = [protein]-peptidylproline (omega=0)</text>
        <dbReference type="Rhea" id="RHEA:16237"/>
        <dbReference type="Rhea" id="RHEA-COMP:10747"/>
        <dbReference type="Rhea" id="RHEA-COMP:10748"/>
        <dbReference type="ChEBI" id="CHEBI:83833"/>
        <dbReference type="ChEBI" id="CHEBI:83834"/>
        <dbReference type="EC" id="5.2.1.8"/>
    </reaction>
</comment>
<evidence type="ECO:0000256" key="4">
    <source>
        <dbReference type="ARBA" id="ARBA00023235"/>
    </source>
</evidence>
<evidence type="ECO:0000313" key="8">
    <source>
        <dbReference type="EMBL" id="CAB4643066.1"/>
    </source>
</evidence>
<evidence type="ECO:0000313" key="6">
    <source>
        <dbReference type="EMBL" id="CAB4549772.1"/>
    </source>
</evidence>
<reference evidence="6" key="1">
    <citation type="submission" date="2020-05" db="EMBL/GenBank/DDBJ databases">
        <authorList>
            <person name="Chiriac C."/>
            <person name="Salcher M."/>
            <person name="Ghai R."/>
            <person name="Kavagutti S V."/>
        </authorList>
    </citation>
    <scope>NUCLEOTIDE SEQUENCE</scope>
</reference>
<dbReference type="EMBL" id="CAEZSZ010000011">
    <property type="protein sequence ID" value="CAB4549772.1"/>
    <property type="molecule type" value="Genomic_DNA"/>
</dbReference>
<dbReference type="PANTHER" id="PTHR43811:SF19">
    <property type="entry name" value="39 KDA FK506-BINDING NUCLEAR PROTEIN"/>
    <property type="match status" value="1"/>
</dbReference>
<dbReference type="PROSITE" id="PS50059">
    <property type="entry name" value="FKBP_PPIASE"/>
    <property type="match status" value="1"/>
</dbReference>
<dbReference type="PROSITE" id="PS51257">
    <property type="entry name" value="PROKAR_LIPOPROTEIN"/>
    <property type="match status" value="1"/>
</dbReference>
<keyword evidence="4" id="KW-0413">Isomerase</keyword>
<name>A0A6J6CEI3_9ZZZZ</name>
<dbReference type="AlphaFoldDB" id="A0A6J6CEI3"/>
<dbReference type="EMBL" id="CAEZWA010000066">
    <property type="protein sequence ID" value="CAB4643066.1"/>
    <property type="molecule type" value="Genomic_DNA"/>
</dbReference>
<evidence type="ECO:0000256" key="2">
    <source>
        <dbReference type="ARBA" id="ARBA00013194"/>
    </source>
</evidence>
<feature type="domain" description="PPIase FKBP-type" evidence="5">
    <location>
        <begin position="231"/>
        <end position="318"/>
    </location>
</feature>
<dbReference type="EC" id="5.2.1.8" evidence="2"/>
<sequence length="322" mass="33422">MNKVIASLAAVALSASISGCAAATDGSIPGVSATCKSAPEGTALGKFEVTGGYGTVPTFKLDSPLTSTQIETKILSTGDGNKFTGDQFVELDFMAINGGNGETLQTTKFDGSDSVSQLVASEGYPDFCTALSGVRAGSRISVLFPAEFAHKSEGAPQSGIGKEDSILYVIDVRSVYLPYAVGANQPAVSGFPSVVRAPNGTPGITQLKEDAPKDFKLATLIKGDGDTVNIGDNIVVHYSGFVWGGEPFDSSWDRSEPAQFQLAETNLIKGFVKALDGQTVGSQVIAIIPPEEGYGDAQQQSIPANSTLIFVIDILGTKKPAL</sequence>
<dbReference type="EMBL" id="CAEZVO010000002">
    <property type="protein sequence ID" value="CAB4625577.1"/>
    <property type="molecule type" value="Genomic_DNA"/>
</dbReference>
<evidence type="ECO:0000259" key="5">
    <source>
        <dbReference type="PROSITE" id="PS50059"/>
    </source>
</evidence>
<dbReference type="InterPro" id="IPR001179">
    <property type="entry name" value="PPIase_FKBP_dom"/>
</dbReference>
<evidence type="ECO:0000256" key="1">
    <source>
        <dbReference type="ARBA" id="ARBA00000971"/>
    </source>
</evidence>
<dbReference type="Pfam" id="PF00254">
    <property type="entry name" value="FKBP_C"/>
    <property type="match status" value="1"/>
</dbReference>
<dbReference type="GO" id="GO:0003755">
    <property type="term" value="F:peptidyl-prolyl cis-trans isomerase activity"/>
    <property type="evidence" value="ECO:0007669"/>
    <property type="project" value="UniProtKB-KW"/>
</dbReference>